<keyword evidence="8 11" id="KW-0472">Membrane</keyword>
<keyword evidence="9 11" id="KW-0456">Lyase</keyword>
<proteinExistence type="inferred from homology"/>
<evidence type="ECO:0000256" key="11">
    <source>
        <dbReference type="RuleBase" id="RU363130"/>
    </source>
</evidence>
<reference evidence="13" key="3">
    <citation type="submission" date="2025-09" db="UniProtKB">
        <authorList>
            <consortium name="Ensembl"/>
        </authorList>
    </citation>
    <scope>IDENTIFICATION</scope>
</reference>
<evidence type="ECO:0000256" key="9">
    <source>
        <dbReference type="ARBA" id="ARBA00023239"/>
    </source>
</evidence>
<evidence type="ECO:0000256" key="3">
    <source>
        <dbReference type="ARBA" id="ARBA00022617"/>
    </source>
</evidence>
<evidence type="ECO:0000256" key="8">
    <source>
        <dbReference type="ARBA" id="ARBA00023136"/>
    </source>
</evidence>
<feature type="chain" id="PRO_5021397957" description="Holocytochrome c-type synthase" evidence="12">
    <location>
        <begin position="20"/>
        <end position="155"/>
    </location>
</feature>
<dbReference type="EC" id="4.4.1.17" evidence="11"/>
<comment type="similarity">
    <text evidence="2 11">Belongs to the cytochrome c-type heme lyase family.</text>
</comment>
<evidence type="ECO:0000313" key="14">
    <source>
        <dbReference type="Proteomes" id="UP000314982"/>
    </source>
</evidence>
<comment type="catalytic activity">
    <reaction evidence="10">
        <text>holo-[cytochrome c] = apo-[cytochrome c] + heme b</text>
        <dbReference type="Rhea" id="RHEA:22648"/>
        <dbReference type="Rhea" id="RHEA-COMP:10725"/>
        <dbReference type="Rhea" id="RHEA-COMP:10726"/>
        <dbReference type="ChEBI" id="CHEBI:29950"/>
        <dbReference type="ChEBI" id="CHEBI:60344"/>
        <dbReference type="ChEBI" id="CHEBI:83739"/>
        <dbReference type="EC" id="4.4.1.17"/>
    </reaction>
    <physiologicalReaction direction="right-to-left" evidence="10">
        <dbReference type="Rhea" id="RHEA:22650"/>
    </physiologicalReaction>
</comment>
<dbReference type="GO" id="GO:0004408">
    <property type="term" value="F:holocytochrome-c synthase activity"/>
    <property type="evidence" value="ECO:0007669"/>
    <property type="project" value="UniProtKB-EC"/>
</dbReference>
<dbReference type="STRING" id="62062.ENSHHUP00000027803"/>
<evidence type="ECO:0000256" key="5">
    <source>
        <dbReference type="ARBA" id="ARBA00022792"/>
    </source>
</evidence>
<evidence type="ECO:0000256" key="4">
    <source>
        <dbReference type="ARBA" id="ARBA00022723"/>
    </source>
</evidence>
<keyword evidence="3 11" id="KW-0349">Heme</keyword>
<organism evidence="13 14">
    <name type="scientific">Hucho hucho</name>
    <name type="common">huchen</name>
    <dbReference type="NCBI Taxonomy" id="62062"/>
    <lineage>
        <taxon>Eukaryota</taxon>
        <taxon>Metazoa</taxon>
        <taxon>Chordata</taxon>
        <taxon>Craniata</taxon>
        <taxon>Vertebrata</taxon>
        <taxon>Euteleostomi</taxon>
        <taxon>Actinopterygii</taxon>
        <taxon>Neopterygii</taxon>
        <taxon>Teleostei</taxon>
        <taxon>Protacanthopterygii</taxon>
        <taxon>Salmoniformes</taxon>
        <taxon>Salmonidae</taxon>
        <taxon>Salmoninae</taxon>
        <taxon>Hucho</taxon>
    </lineage>
</organism>
<dbReference type="Proteomes" id="UP000314982">
    <property type="component" value="Unassembled WGS sequence"/>
</dbReference>
<comment type="function">
    <text evidence="11">Lyase that catalyzes the covalent linking of the heme group to the cytochrome C apoprotein to produce the mature functional cytochrome.</text>
</comment>
<comment type="subcellular location">
    <subcellularLocation>
        <location evidence="1 11">Mitochondrion inner membrane</location>
    </subcellularLocation>
</comment>
<keyword evidence="12" id="KW-0732">Signal</keyword>
<dbReference type="Ensembl" id="ENSHHUT00000028915.1">
    <property type="protein sequence ID" value="ENSHHUP00000027803.1"/>
    <property type="gene ID" value="ENSHHUG00000017667.1"/>
</dbReference>
<evidence type="ECO:0000256" key="10">
    <source>
        <dbReference type="ARBA" id="ARBA00023944"/>
    </source>
</evidence>
<feature type="signal peptide" evidence="12">
    <location>
        <begin position="1"/>
        <end position="19"/>
    </location>
</feature>
<dbReference type="PANTHER" id="PTHR12743:SF0">
    <property type="entry name" value="HOLOCYTOCHROME C-TYPE SYNTHASE"/>
    <property type="match status" value="1"/>
</dbReference>
<evidence type="ECO:0000256" key="7">
    <source>
        <dbReference type="ARBA" id="ARBA00023128"/>
    </source>
</evidence>
<dbReference type="PANTHER" id="PTHR12743">
    <property type="entry name" value="CYTOCHROME C1 HEME LYASE"/>
    <property type="match status" value="1"/>
</dbReference>
<evidence type="ECO:0000256" key="2">
    <source>
        <dbReference type="ARBA" id="ARBA00007255"/>
    </source>
</evidence>
<keyword evidence="6 11" id="KW-0408">Iron</keyword>
<name>A0A4W5LPF9_9TELE</name>
<evidence type="ECO:0000256" key="1">
    <source>
        <dbReference type="ARBA" id="ARBA00004273"/>
    </source>
</evidence>
<dbReference type="GO" id="GO:0046872">
    <property type="term" value="F:metal ion binding"/>
    <property type="evidence" value="ECO:0007669"/>
    <property type="project" value="UniProtKB-KW"/>
</dbReference>
<accession>A0A4W5LPF9</accession>
<dbReference type="PROSITE" id="PS00822">
    <property type="entry name" value="CYTO_HEME_LYASE_2"/>
    <property type="match status" value="1"/>
</dbReference>
<evidence type="ECO:0000313" key="13">
    <source>
        <dbReference type="Ensembl" id="ENSHHUP00000027803.1"/>
    </source>
</evidence>
<keyword evidence="4 11" id="KW-0479">Metal-binding</keyword>
<evidence type="ECO:0000256" key="6">
    <source>
        <dbReference type="ARBA" id="ARBA00023004"/>
    </source>
</evidence>
<dbReference type="GO" id="GO:0005743">
    <property type="term" value="C:mitochondrial inner membrane"/>
    <property type="evidence" value="ECO:0007669"/>
    <property type="project" value="UniProtKB-SubCell"/>
</dbReference>
<reference evidence="14" key="1">
    <citation type="submission" date="2018-06" db="EMBL/GenBank/DDBJ databases">
        <title>Genome assembly of Danube salmon.</title>
        <authorList>
            <person name="Macqueen D.J."/>
            <person name="Gundappa M.K."/>
        </authorList>
    </citation>
    <scope>NUCLEOTIDE SEQUENCE [LARGE SCALE GENOMIC DNA]</scope>
</reference>
<dbReference type="AlphaFoldDB" id="A0A4W5LPF9"/>
<dbReference type="Pfam" id="PF01265">
    <property type="entry name" value="Cyto_heme_lyase"/>
    <property type="match status" value="1"/>
</dbReference>
<reference evidence="13" key="2">
    <citation type="submission" date="2025-08" db="UniProtKB">
        <authorList>
            <consortium name="Ensembl"/>
        </authorList>
    </citation>
    <scope>IDENTIFICATION</scope>
</reference>
<keyword evidence="5 11" id="KW-0999">Mitochondrion inner membrane</keyword>
<sequence>MSPEWLWLLLLGTVTRLWHEVCWLACLCFQEAGDNTVQEDDLGQQGMSHINEIHNTNNRQEILKWEALRARECPCAKEFSPRARMHHWMVYELPFDRHDWIVDRCGKEVCYVIDYYDGEFNKDTYEFSKLDVCPAFDSIDAVWDRMKVAWWRWTS</sequence>
<evidence type="ECO:0000256" key="12">
    <source>
        <dbReference type="SAM" id="SignalP"/>
    </source>
</evidence>
<keyword evidence="14" id="KW-1185">Reference proteome</keyword>
<dbReference type="InterPro" id="IPR000511">
    <property type="entry name" value="Holocyt_c/c1_synthase"/>
</dbReference>
<keyword evidence="7 11" id="KW-0496">Mitochondrion</keyword>
<protein>
    <recommendedName>
        <fullName evidence="11">Holocytochrome c-type synthase</fullName>
        <ecNumber evidence="11">4.4.1.17</ecNumber>
    </recommendedName>
</protein>
<dbReference type="GeneTree" id="ENSGT00390000004175"/>